<evidence type="ECO:0000313" key="4">
    <source>
        <dbReference type="Proteomes" id="UP000431913"/>
    </source>
</evidence>
<evidence type="ECO:0000313" key="1">
    <source>
        <dbReference type="EMBL" id="KJF40158.1"/>
    </source>
</evidence>
<dbReference type="Proteomes" id="UP000431913">
    <property type="component" value="Unassembled WGS sequence"/>
</dbReference>
<dbReference type="AlphaFoldDB" id="A0A0D8J2X8"/>
<dbReference type="Proteomes" id="UP000032483">
    <property type="component" value="Unassembled WGS sequence"/>
</dbReference>
<dbReference type="EMBL" id="VUNJ01000005">
    <property type="protein sequence ID" value="MST91622.1"/>
    <property type="molecule type" value="Genomic_DNA"/>
</dbReference>
<evidence type="ECO:0000313" key="3">
    <source>
        <dbReference type="Proteomes" id="UP000032483"/>
    </source>
</evidence>
<proteinExistence type="predicted"/>
<protein>
    <submittedName>
        <fullName evidence="1">Uncharacterized protein</fullName>
    </submittedName>
</protein>
<evidence type="ECO:0000313" key="2">
    <source>
        <dbReference type="EMBL" id="MST91622.1"/>
    </source>
</evidence>
<sequence>MGKLCGLFALGAMAGGLGYFLYLNGFLVINAKTALLYIGSPRFGMRRNFTKANFSSCSGVVKRVICLRKAGRYSFTFLSSTTKGTVFVEIQGRERNVIATLDRDNPRTVIETDQMKRYRVATRFVQADGECTLFWNKEETL</sequence>
<comment type="caution">
    <text evidence="1">The sequence shown here is derived from an EMBL/GenBank/DDBJ whole genome shotgun (WGS) entry which is preliminary data.</text>
</comment>
<accession>A0A0D8J2X8</accession>
<gene>
    <name evidence="2" type="ORF">FYJ76_06655</name>
    <name evidence="1" type="ORF">TQ39_08315</name>
</gene>
<organism evidence="1 3">
    <name type="scientific">Ruthenibacterium lactatiformans</name>
    <dbReference type="NCBI Taxonomy" id="1550024"/>
    <lineage>
        <taxon>Bacteria</taxon>
        <taxon>Bacillati</taxon>
        <taxon>Bacillota</taxon>
        <taxon>Clostridia</taxon>
        <taxon>Eubacteriales</taxon>
        <taxon>Oscillospiraceae</taxon>
        <taxon>Ruthenibacterium</taxon>
    </lineage>
</organism>
<dbReference type="EMBL" id="JXXK01000009">
    <property type="protein sequence ID" value="KJF40158.1"/>
    <property type="molecule type" value="Genomic_DNA"/>
</dbReference>
<reference evidence="2 4" key="2">
    <citation type="submission" date="2019-08" db="EMBL/GenBank/DDBJ databases">
        <title>In-depth cultivation of the pig gut microbiome towards novel bacterial diversity and tailored functional studies.</title>
        <authorList>
            <person name="Wylensek D."/>
            <person name="Hitch T.C.A."/>
            <person name="Clavel T."/>
        </authorList>
    </citation>
    <scope>NUCLEOTIDE SEQUENCE [LARGE SCALE GENOMIC DNA]</scope>
    <source>
        <strain evidence="2 4">WCA3-601-WT-6J</strain>
    </source>
</reference>
<keyword evidence="3" id="KW-1185">Reference proteome</keyword>
<dbReference type="GeneID" id="42856597"/>
<dbReference type="RefSeq" id="WP_050005190.1">
    <property type="nucleotide sequence ID" value="NZ_CAUBPW010000002.1"/>
</dbReference>
<name>A0A0D8J2X8_9FIRM</name>
<reference evidence="1" key="1">
    <citation type="submission" date="2015-02" db="EMBL/GenBank/DDBJ databases">
        <title>A novel member of the family Ruminococcaceae isolated from human feces.</title>
        <authorList>
            <person name="Shkoporov A.N."/>
            <person name="Chaplin A.V."/>
            <person name="Motuzova O.V."/>
            <person name="Kafarskaia L.I."/>
            <person name="Khokhlova E.V."/>
            <person name="Efimov B.A."/>
        </authorList>
    </citation>
    <scope>NUCLEOTIDE SEQUENCE [LARGE SCALE GENOMIC DNA]</scope>
    <source>
        <strain evidence="1">585-1</strain>
    </source>
</reference>